<reference evidence="5 6" key="1">
    <citation type="submission" date="2018-10" db="EMBL/GenBank/DDBJ databases">
        <title>Phylogenomics of Brevibacillus.</title>
        <authorList>
            <person name="Dunlap C."/>
        </authorList>
    </citation>
    <scope>NUCLEOTIDE SEQUENCE [LARGE SCALE GENOMIC DNA]</scope>
    <source>
        <strain evidence="5 6">JCM 15716</strain>
    </source>
</reference>
<dbReference type="InterPro" id="IPR051257">
    <property type="entry name" value="Diverse_CBS-Domain"/>
</dbReference>
<dbReference type="RefSeq" id="WP_122917546.1">
    <property type="nucleotide sequence ID" value="NZ_RHHQ01000007.1"/>
</dbReference>
<dbReference type="InterPro" id="IPR029787">
    <property type="entry name" value="Nucleotide_cyclase"/>
</dbReference>
<dbReference type="PROSITE" id="PS51371">
    <property type="entry name" value="CBS"/>
    <property type="match status" value="2"/>
</dbReference>
<name>A0A3M8DR59_9BACL</name>
<dbReference type="Proteomes" id="UP000271031">
    <property type="component" value="Unassembled WGS sequence"/>
</dbReference>
<accession>A0A3M8DR59</accession>
<feature type="domain" description="GGDEF" evidence="3">
    <location>
        <begin position="142"/>
        <end position="268"/>
    </location>
</feature>
<sequence>MKLAHILTRDVHTITSDKSVKAAGEKMDAFKIGSLVVVEAEQVIGIITSRNVRTSHPNRLVADAMTTKLIAVSPDLSIFDAMNTMQRHEIERLVVMREGQLEGIVTRETVMASISMMLDPLTKLYRSPYITYITEQLLASGQPFWFLFVDMNDFGIVNKEFGHMVGDQVLTHFSEQLRQCALESDAICRFAGDEFIVLTTHSQEHAQRLVERLSQPFVCDQVIYSAAVAMYRHHSTFTSPSPTFRDILNRTSLQTSQMKKNAALAHHN</sequence>
<dbReference type="SUPFAM" id="SSF55073">
    <property type="entry name" value="Nucleotide cyclase"/>
    <property type="match status" value="1"/>
</dbReference>
<evidence type="ECO:0000259" key="4">
    <source>
        <dbReference type="PROSITE" id="PS51371"/>
    </source>
</evidence>
<comment type="caution">
    <text evidence="5">The sequence shown here is derived from an EMBL/GenBank/DDBJ whole genome shotgun (WGS) entry which is preliminary data.</text>
</comment>
<dbReference type="Gene3D" id="3.10.580.10">
    <property type="entry name" value="CBS-domain"/>
    <property type="match status" value="1"/>
</dbReference>
<dbReference type="PANTHER" id="PTHR43080:SF2">
    <property type="entry name" value="CBS DOMAIN-CONTAINING PROTEIN"/>
    <property type="match status" value="1"/>
</dbReference>
<dbReference type="PANTHER" id="PTHR43080">
    <property type="entry name" value="CBS DOMAIN-CONTAINING PROTEIN CBSX3, MITOCHONDRIAL"/>
    <property type="match status" value="1"/>
</dbReference>
<proteinExistence type="predicted"/>
<dbReference type="NCBIfam" id="TIGR00254">
    <property type="entry name" value="GGDEF"/>
    <property type="match status" value="1"/>
</dbReference>
<evidence type="ECO:0000256" key="2">
    <source>
        <dbReference type="PROSITE-ProRule" id="PRU00703"/>
    </source>
</evidence>
<evidence type="ECO:0000259" key="3">
    <source>
        <dbReference type="PROSITE" id="PS50887"/>
    </source>
</evidence>
<dbReference type="InterPro" id="IPR046342">
    <property type="entry name" value="CBS_dom_sf"/>
</dbReference>
<keyword evidence="1 2" id="KW-0129">CBS domain</keyword>
<dbReference type="Pfam" id="PF00990">
    <property type="entry name" value="GGDEF"/>
    <property type="match status" value="1"/>
</dbReference>
<evidence type="ECO:0000313" key="6">
    <source>
        <dbReference type="Proteomes" id="UP000271031"/>
    </source>
</evidence>
<gene>
    <name evidence="5" type="ORF">EDM56_08995</name>
</gene>
<dbReference type="AlphaFoldDB" id="A0A3M8DR59"/>
<dbReference type="SMART" id="SM00116">
    <property type="entry name" value="CBS"/>
    <property type="match status" value="2"/>
</dbReference>
<organism evidence="5 6">
    <name type="scientific">Brevibacillus fluminis</name>
    <dbReference type="NCBI Taxonomy" id="511487"/>
    <lineage>
        <taxon>Bacteria</taxon>
        <taxon>Bacillati</taxon>
        <taxon>Bacillota</taxon>
        <taxon>Bacilli</taxon>
        <taxon>Bacillales</taxon>
        <taxon>Paenibacillaceae</taxon>
        <taxon>Brevibacillus</taxon>
    </lineage>
</organism>
<dbReference type="SUPFAM" id="SSF54631">
    <property type="entry name" value="CBS-domain pair"/>
    <property type="match status" value="1"/>
</dbReference>
<feature type="domain" description="CBS" evidence="4">
    <location>
        <begin position="65"/>
        <end position="124"/>
    </location>
</feature>
<keyword evidence="6" id="KW-1185">Reference proteome</keyword>
<dbReference type="PROSITE" id="PS50887">
    <property type="entry name" value="GGDEF"/>
    <property type="match status" value="1"/>
</dbReference>
<dbReference type="InterPro" id="IPR000644">
    <property type="entry name" value="CBS_dom"/>
</dbReference>
<dbReference type="InterPro" id="IPR000160">
    <property type="entry name" value="GGDEF_dom"/>
</dbReference>
<evidence type="ECO:0000313" key="5">
    <source>
        <dbReference type="EMBL" id="RNB90620.1"/>
    </source>
</evidence>
<dbReference type="SMART" id="SM00267">
    <property type="entry name" value="GGDEF"/>
    <property type="match status" value="1"/>
</dbReference>
<dbReference type="OrthoDB" id="12905at2"/>
<protein>
    <submittedName>
        <fullName evidence="5">GGDEF domain-containing protein</fullName>
    </submittedName>
</protein>
<dbReference type="Gene3D" id="3.30.70.270">
    <property type="match status" value="1"/>
</dbReference>
<evidence type="ECO:0000256" key="1">
    <source>
        <dbReference type="ARBA" id="ARBA00023122"/>
    </source>
</evidence>
<dbReference type="InterPro" id="IPR043128">
    <property type="entry name" value="Rev_trsase/Diguanyl_cyclase"/>
</dbReference>
<dbReference type="CDD" id="cd01949">
    <property type="entry name" value="GGDEF"/>
    <property type="match status" value="1"/>
</dbReference>
<dbReference type="Pfam" id="PF00571">
    <property type="entry name" value="CBS"/>
    <property type="match status" value="2"/>
</dbReference>
<dbReference type="EMBL" id="RHHQ01000007">
    <property type="protein sequence ID" value="RNB90620.1"/>
    <property type="molecule type" value="Genomic_DNA"/>
</dbReference>
<feature type="domain" description="CBS" evidence="4">
    <location>
        <begin position="7"/>
        <end position="64"/>
    </location>
</feature>